<dbReference type="AlphaFoldDB" id="A0AAX1USW9"/>
<organism evidence="1 2">
    <name type="scientific">Listeria monocytogenes</name>
    <dbReference type="NCBI Taxonomy" id="1639"/>
    <lineage>
        <taxon>Bacteria</taxon>
        <taxon>Bacillati</taxon>
        <taxon>Bacillota</taxon>
        <taxon>Bacilli</taxon>
        <taxon>Bacillales</taxon>
        <taxon>Listeriaceae</taxon>
        <taxon>Listeria</taxon>
    </lineage>
</organism>
<dbReference type="EMBL" id="QXKO01000010">
    <property type="protein sequence ID" value="RJZ18929.1"/>
    <property type="molecule type" value="Genomic_DNA"/>
</dbReference>
<protein>
    <submittedName>
        <fullName evidence="1">Uncharacterized protein</fullName>
    </submittedName>
</protein>
<name>A0AAX1USW9_LISMN</name>
<sequence length="38" mass="4463">MTNYHITISAYENIIKQTLIEFIKNDETDFSIVAEEVE</sequence>
<gene>
    <name evidence="1" type="ORF">DYZ50_02907</name>
</gene>
<reference evidence="1 2" key="1">
    <citation type="journal article" date="2018" name="BMC Genomics">
        <title>Genes significantly associated with lineage II food isolates of Listeria monocytogenes.</title>
        <authorList>
            <person name="Pirone-Davies C."/>
            <person name="Chen Y."/>
            <person name="Pightling A."/>
            <person name="Ryan G."/>
            <person name="Wang Y."/>
            <person name="Yao K."/>
            <person name="Hoffmann M."/>
            <person name="Allard M.W."/>
        </authorList>
    </citation>
    <scope>NUCLEOTIDE SEQUENCE [LARGE SCALE GENOMIC DNA]</scope>
    <source>
        <strain evidence="1 2">PNUSAL000190</strain>
    </source>
</reference>
<evidence type="ECO:0000313" key="1">
    <source>
        <dbReference type="EMBL" id="RJZ18929.1"/>
    </source>
</evidence>
<dbReference type="Proteomes" id="UP000285054">
    <property type="component" value="Unassembled WGS sequence"/>
</dbReference>
<accession>A0AAX1USW9</accession>
<evidence type="ECO:0000313" key="2">
    <source>
        <dbReference type="Proteomes" id="UP000285054"/>
    </source>
</evidence>
<comment type="caution">
    <text evidence="1">The sequence shown here is derived from an EMBL/GenBank/DDBJ whole genome shotgun (WGS) entry which is preliminary data.</text>
</comment>
<proteinExistence type="predicted"/>